<name>A0A382Z163_9ZZZZ</name>
<proteinExistence type="inferred from homology"/>
<evidence type="ECO:0000256" key="1">
    <source>
        <dbReference type="ARBA" id="ARBA00006484"/>
    </source>
</evidence>
<dbReference type="InterPro" id="IPR020904">
    <property type="entry name" value="Sc_DH/Rdtase_CS"/>
</dbReference>
<dbReference type="InterPro" id="IPR036291">
    <property type="entry name" value="NAD(P)-bd_dom_sf"/>
</dbReference>
<dbReference type="SUPFAM" id="SSF51735">
    <property type="entry name" value="NAD(P)-binding Rossmann-fold domains"/>
    <property type="match status" value="1"/>
</dbReference>
<dbReference type="PANTHER" id="PTHR24322">
    <property type="entry name" value="PKSB"/>
    <property type="match status" value="1"/>
</dbReference>
<evidence type="ECO:0000256" key="2">
    <source>
        <dbReference type="ARBA" id="ARBA00023002"/>
    </source>
</evidence>
<gene>
    <name evidence="3" type="ORF">METZ01_LOCUS442037</name>
</gene>
<dbReference type="PANTHER" id="PTHR24322:SF736">
    <property type="entry name" value="RETINOL DEHYDROGENASE 10"/>
    <property type="match status" value="1"/>
</dbReference>
<comment type="similarity">
    <text evidence="1">Belongs to the short-chain dehydrogenases/reductases (SDR) family.</text>
</comment>
<dbReference type="CDD" id="cd05233">
    <property type="entry name" value="SDR_c"/>
    <property type="match status" value="1"/>
</dbReference>
<dbReference type="PROSITE" id="PS00061">
    <property type="entry name" value="ADH_SHORT"/>
    <property type="match status" value="1"/>
</dbReference>
<dbReference type="Pfam" id="PF00106">
    <property type="entry name" value="adh_short"/>
    <property type="match status" value="1"/>
</dbReference>
<accession>A0A382Z163</accession>
<dbReference type="EMBL" id="UINC01180140">
    <property type="protein sequence ID" value="SVD89183.1"/>
    <property type="molecule type" value="Genomic_DNA"/>
</dbReference>
<feature type="non-terminal residue" evidence="3">
    <location>
        <position position="1"/>
    </location>
</feature>
<dbReference type="AlphaFoldDB" id="A0A382Z163"/>
<sequence length="155" mass="17172">NIDILVNCAGVFPVKLLSDSTVEDFENCFGVNVKAAFVLCKEFSQGMISKKWGRIVNIASSSAYAGFKNTSIYCSSKHALLGLSRSLHSELKEHNVRTFCVSPGSIKTPMGKSVIGQNYETFLNPNEIAELIVRLVSFDNEMISQEIQLSRMDQQ</sequence>
<dbReference type="Gene3D" id="3.40.50.720">
    <property type="entry name" value="NAD(P)-binding Rossmann-like Domain"/>
    <property type="match status" value="1"/>
</dbReference>
<organism evidence="3">
    <name type="scientific">marine metagenome</name>
    <dbReference type="NCBI Taxonomy" id="408172"/>
    <lineage>
        <taxon>unclassified sequences</taxon>
        <taxon>metagenomes</taxon>
        <taxon>ecological metagenomes</taxon>
    </lineage>
</organism>
<evidence type="ECO:0008006" key="4">
    <source>
        <dbReference type="Google" id="ProtNLM"/>
    </source>
</evidence>
<dbReference type="GO" id="GO:0016616">
    <property type="term" value="F:oxidoreductase activity, acting on the CH-OH group of donors, NAD or NADP as acceptor"/>
    <property type="evidence" value="ECO:0007669"/>
    <property type="project" value="TreeGrafter"/>
</dbReference>
<reference evidence="3" key="1">
    <citation type="submission" date="2018-05" db="EMBL/GenBank/DDBJ databases">
        <authorList>
            <person name="Lanie J.A."/>
            <person name="Ng W.-L."/>
            <person name="Kazmierczak K.M."/>
            <person name="Andrzejewski T.M."/>
            <person name="Davidsen T.M."/>
            <person name="Wayne K.J."/>
            <person name="Tettelin H."/>
            <person name="Glass J.I."/>
            <person name="Rusch D."/>
            <person name="Podicherti R."/>
            <person name="Tsui H.-C.T."/>
            <person name="Winkler M.E."/>
        </authorList>
    </citation>
    <scope>NUCLEOTIDE SEQUENCE</scope>
</reference>
<keyword evidence="2" id="KW-0560">Oxidoreductase</keyword>
<protein>
    <recommendedName>
        <fullName evidence="4">Short-chain dehydrogenase/reductase SDR</fullName>
    </recommendedName>
</protein>
<evidence type="ECO:0000313" key="3">
    <source>
        <dbReference type="EMBL" id="SVD89183.1"/>
    </source>
</evidence>
<dbReference type="PRINTS" id="PR00081">
    <property type="entry name" value="GDHRDH"/>
</dbReference>
<dbReference type="InterPro" id="IPR002347">
    <property type="entry name" value="SDR_fam"/>
</dbReference>